<dbReference type="OrthoDB" id="3217871at2759"/>
<protein>
    <submittedName>
        <fullName evidence="1">Uncharacterized protein</fullName>
    </submittedName>
</protein>
<evidence type="ECO:0000313" key="1">
    <source>
        <dbReference type="EMBL" id="OJT09459.1"/>
    </source>
</evidence>
<dbReference type="OMA" id="DSHALCE"/>
<keyword evidence="2" id="KW-1185">Reference proteome</keyword>
<evidence type="ECO:0000313" key="2">
    <source>
        <dbReference type="Proteomes" id="UP000184267"/>
    </source>
</evidence>
<dbReference type="EMBL" id="MNAD01000911">
    <property type="protein sequence ID" value="OJT09459.1"/>
    <property type="molecule type" value="Genomic_DNA"/>
</dbReference>
<dbReference type="Proteomes" id="UP000184267">
    <property type="component" value="Unassembled WGS sequence"/>
</dbReference>
<sequence length="270" mass="29605">MSTNDSCPIVHIHDSPDDLRHMLRVYMPRLGGPSPAFHTNAPKYSYDAVAAAVRLGHKYQMSALLDDALSFLKTYYPTDYDKWKAYTQYGPPGFSRECAIGVVSLARLTNDMGLLLMALLVCCTIGDGEKIVNGFKREDGSREHLTPSDIGLCYSAKTRLVAASARLMLRVFLPEVSDACKTSLSCMQGFQRIIKALGDDTSSFNQHPDPSVSTYAFQAALKKGGLCVHCRKVVVQREMRERKSAWAKLPEAFGLALPPQGPIEAGQAGV</sequence>
<gene>
    <name evidence="1" type="ORF">TRAPUB_14062</name>
</gene>
<accession>A0A1M2VPC6</accession>
<reference evidence="1 2" key="1">
    <citation type="submission" date="2016-10" db="EMBL/GenBank/DDBJ databases">
        <title>Genome sequence of the basidiomycete white-rot fungus Trametes pubescens.</title>
        <authorList>
            <person name="Makela M.R."/>
            <person name="Granchi Z."/>
            <person name="Peng M."/>
            <person name="De Vries R.P."/>
            <person name="Grigoriev I."/>
            <person name="Riley R."/>
            <person name="Hilden K."/>
        </authorList>
    </citation>
    <scope>NUCLEOTIDE SEQUENCE [LARGE SCALE GENOMIC DNA]</scope>
    <source>
        <strain evidence="1 2">FBCC735</strain>
    </source>
</reference>
<comment type="caution">
    <text evidence="1">The sequence shown here is derived from an EMBL/GenBank/DDBJ whole genome shotgun (WGS) entry which is preliminary data.</text>
</comment>
<organism evidence="1 2">
    <name type="scientific">Trametes pubescens</name>
    <name type="common">White-rot fungus</name>
    <dbReference type="NCBI Taxonomy" id="154538"/>
    <lineage>
        <taxon>Eukaryota</taxon>
        <taxon>Fungi</taxon>
        <taxon>Dikarya</taxon>
        <taxon>Basidiomycota</taxon>
        <taxon>Agaricomycotina</taxon>
        <taxon>Agaricomycetes</taxon>
        <taxon>Polyporales</taxon>
        <taxon>Polyporaceae</taxon>
        <taxon>Trametes</taxon>
    </lineage>
</organism>
<dbReference type="STRING" id="154538.A0A1M2VPC6"/>
<proteinExistence type="predicted"/>
<dbReference type="AlphaFoldDB" id="A0A1M2VPC6"/>
<name>A0A1M2VPC6_TRAPU</name>